<reference evidence="2" key="1">
    <citation type="journal article" date="2023" name="G3 (Bethesda)">
        <title>Whole genome assembly and annotation of the endangered Caribbean coral Acropora cervicornis.</title>
        <authorList>
            <person name="Selwyn J.D."/>
            <person name="Vollmer S.V."/>
        </authorList>
    </citation>
    <scope>NUCLEOTIDE SEQUENCE</scope>
    <source>
        <strain evidence="2">K2</strain>
    </source>
</reference>
<proteinExistence type="predicted"/>
<feature type="region of interest" description="Disordered" evidence="1">
    <location>
        <begin position="121"/>
        <end position="157"/>
    </location>
</feature>
<protein>
    <submittedName>
        <fullName evidence="2">Uncharacterized protein</fullName>
    </submittedName>
</protein>
<evidence type="ECO:0000313" key="2">
    <source>
        <dbReference type="EMBL" id="KAK2549306.1"/>
    </source>
</evidence>
<organism evidence="2 3">
    <name type="scientific">Acropora cervicornis</name>
    <name type="common">Staghorn coral</name>
    <dbReference type="NCBI Taxonomy" id="6130"/>
    <lineage>
        <taxon>Eukaryota</taxon>
        <taxon>Metazoa</taxon>
        <taxon>Cnidaria</taxon>
        <taxon>Anthozoa</taxon>
        <taxon>Hexacorallia</taxon>
        <taxon>Scleractinia</taxon>
        <taxon>Astrocoeniina</taxon>
        <taxon>Acroporidae</taxon>
        <taxon>Acropora</taxon>
    </lineage>
</organism>
<gene>
    <name evidence="2" type="ORF">P5673_030302</name>
</gene>
<evidence type="ECO:0000313" key="3">
    <source>
        <dbReference type="Proteomes" id="UP001249851"/>
    </source>
</evidence>
<dbReference type="AlphaFoldDB" id="A0AAD9PUV4"/>
<dbReference type="Proteomes" id="UP001249851">
    <property type="component" value="Unassembled WGS sequence"/>
</dbReference>
<accession>A0AAD9PUV4</accession>
<dbReference type="EMBL" id="JARQWQ010000128">
    <property type="protein sequence ID" value="KAK2549306.1"/>
    <property type="molecule type" value="Genomic_DNA"/>
</dbReference>
<keyword evidence="3" id="KW-1185">Reference proteome</keyword>
<reference evidence="2" key="2">
    <citation type="journal article" date="2023" name="Science">
        <title>Genomic signatures of disease resistance in endangered staghorn corals.</title>
        <authorList>
            <person name="Vollmer S.V."/>
            <person name="Selwyn J.D."/>
            <person name="Despard B.A."/>
            <person name="Roesel C.L."/>
        </authorList>
    </citation>
    <scope>NUCLEOTIDE SEQUENCE</scope>
    <source>
        <strain evidence="2">K2</strain>
    </source>
</reference>
<name>A0AAD9PUV4_ACRCE</name>
<comment type="caution">
    <text evidence="2">The sequence shown here is derived from an EMBL/GenBank/DDBJ whole genome shotgun (WGS) entry which is preliminary data.</text>
</comment>
<sequence length="746" mass="82670">MDDSYLLFPFTASFDRNTEKELGTSSHASSGFQDGSRHGFLLTVTTGAIDWKLCLICQNETREPLQCPAMSKQKDVRASHASFARNLEEFHEIGSGQRIEHSLKERKALWHKTCRNRFSNANLERAKKRKHDRENEEENSELLVTESTSSPVTPRHSSLSGSSFSSHCFFCESSDIQANLHSASTLEVDRRVRECASLVNDNRLIGKLASGDMVAIEAKYHAKYLVGLYNQARKLKFLAEPIDIEELAFSELVAFIDESLEAEEPAVLKLSDLVKFYSSKLSKLGEEHPDRINATRLKTRVLTAFPDLTTHAQGREVLLVLTHEIGDVLLEAKNRDSEAFCLAKAAMIVGRENLQVKNTFNGTFASDSQTSAIPASLKTSVDMIMRGPTIKRDSGESQACFTVAQLLVFNTISRFRDHSGNANDAIHHTHHVRNRECPLPIYAALKIHGATREKSLIDTFSSLGSIDNIDHNPSSTSSHDSFHGTAVSLVQHPTTEKPGTDRATVVFDASKSSKSKKIASLPSYYSEVPPLTLPSSDIVVPNTSARLNNTRQVPYGRELTNEDTVSWAAYWASKSSLSSHQPALISLLPMFTENAHSLAMIAHAINVISLAVKHLNPFQIPVVAFDQPLFTLAKQIQWSGCGAYDESHVVVMLGGLHIEMAAFKALGKWVPESGWCEALTNGTVTSPGIANSFLIASHITRTRRAHQVTAASLHLLMKKAYQEYSKTEEIDGPARPFDEWREENMK</sequence>
<dbReference type="PANTHER" id="PTHR47018">
    <property type="entry name" value="CXC DOMAIN-CONTAINING PROTEIN-RELATED"/>
    <property type="match status" value="1"/>
</dbReference>
<evidence type="ECO:0000256" key="1">
    <source>
        <dbReference type="SAM" id="MobiDB-lite"/>
    </source>
</evidence>
<feature type="non-terminal residue" evidence="2">
    <location>
        <position position="1"/>
    </location>
</feature>